<dbReference type="Gene3D" id="3.40.50.720">
    <property type="entry name" value="NAD(P)-binding Rossmann-like Domain"/>
    <property type="match status" value="1"/>
</dbReference>
<organism evidence="1 2">
    <name type="scientific">Lacticaseibacillus saniviri JCM 17471 = DSM 24301</name>
    <dbReference type="NCBI Taxonomy" id="1293598"/>
    <lineage>
        <taxon>Bacteria</taxon>
        <taxon>Bacillati</taxon>
        <taxon>Bacillota</taxon>
        <taxon>Bacilli</taxon>
        <taxon>Lactobacillales</taxon>
        <taxon>Lactobacillaceae</taxon>
        <taxon>Lacticaseibacillus</taxon>
    </lineage>
</organism>
<dbReference type="SUPFAM" id="SSF51735">
    <property type="entry name" value="NAD(P)-binding Rossmann-fold domains"/>
    <property type="match status" value="1"/>
</dbReference>
<evidence type="ECO:0000313" key="2">
    <source>
        <dbReference type="Proteomes" id="UP000050969"/>
    </source>
</evidence>
<name>A0A0R2N1M2_9LACO</name>
<dbReference type="Proteomes" id="UP000050969">
    <property type="component" value="Unassembled WGS sequence"/>
</dbReference>
<dbReference type="RefSeq" id="WP_054777524.1">
    <property type="nucleotide sequence ID" value="NZ_BBBX01000015.1"/>
</dbReference>
<dbReference type="OrthoDB" id="9785372at2"/>
<dbReference type="STRING" id="1293598.IV56_GL000132"/>
<keyword evidence="2" id="KW-1185">Reference proteome</keyword>
<accession>A0A0R2N1M2</accession>
<dbReference type="InterPro" id="IPR036291">
    <property type="entry name" value="NAD(P)-bd_dom_sf"/>
</dbReference>
<protein>
    <submittedName>
        <fullName evidence="1">NAD-dependent epimerase dehydratase</fullName>
    </submittedName>
</protein>
<reference evidence="1 2" key="1">
    <citation type="journal article" date="2015" name="Genome Announc.">
        <title>Expanding the biotechnology potential of lactobacilli through comparative genomics of 213 strains and associated genera.</title>
        <authorList>
            <person name="Sun Z."/>
            <person name="Harris H.M."/>
            <person name="McCann A."/>
            <person name="Guo C."/>
            <person name="Argimon S."/>
            <person name="Zhang W."/>
            <person name="Yang X."/>
            <person name="Jeffery I.B."/>
            <person name="Cooney J.C."/>
            <person name="Kagawa T.F."/>
            <person name="Liu W."/>
            <person name="Song Y."/>
            <person name="Salvetti E."/>
            <person name="Wrobel A."/>
            <person name="Rasinkangas P."/>
            <person name="Parkhill J."/>
            <person name="Rea M.C."/>
            <person name="O'Sullivan O."/>
            <person name="Ritari J."/>
            <person name="Douillard F.P."/>
            <person name="Paul Ross R."/>
            <person name="Yang R."/>
            <person name="Briner A.E."/>
            <person name="Felis G.E."/>
            <person name="de Vos W.M."/>
            <person name="Barrangou R."/>
            <person name="Klaenhammer T.R."/>
            <person name="Caufield P.W."/>
            <person name="Cui Y."/>
            <person name="Zhang H."/>
            <person name="O'Toole P.W."/>
        </authorList>
    </citation>
    <scope>NUCLEOTIDE SEQUENCE [LARGE SCALE GENOMIC DNA]</scope>
    <source>
        <strain evidence="1 2">DSM 24301</strain>
    </source>
</reference>
<sequence>MAAIVRHAQAAKQKLGASTPVIEKDIMNLTQAELAPFDAIIDLSAPNPAYLNVDSATKLVAMFRENKQTRLIFLVGSSSLIDANGESQLAHTLEKYAGEPWLDAPLEAMHKLQFLQMVDNVDWTVITPQDNITDGSATSYRLGQNQIMTAKNGQPEVSTGNLAAALIDELQTPTHIRQQFTVVND</sequence>
<dbReference type="EMBL" id="JQCE01000010">
    <property type="protein sequence ID" value="KRO17651.1"/>
    <property type="molecule type" value="Genomic_DNA"/>
</dbReference>
<dbReference type="PATRIC" id="fig|1293598.4.peg.132"/>
<proteinExistence type="predicted"/>
<gene>
    <name evidence="1" type="ORF">IV56_GL000132</name>
</gene>
<evidence type="ECO:0000313" key="1">
    <source>
        <dbReference type="EMBL" id="KRO17651.1"/>
    </source>
</evidence>
<comment type="caution">
    <text evidence="1">The sequence shown here is derived from an EMBL/GenBank/DDBJ whole genome shotgun (WGS) entry which is preliminary data.</text>
</comment>
<dbReference type="AlphaFoldDB" id="A0A0R2N1M2"/>